<sequence length="431" mass="47992">MNSVSKQSPRGAACRVPQLRIAHFGVSTQDSVSAAFPLDPLSLTSLMPPLQRQETRTSLLSWWSDSNPLLQAGPTINLHAAAKPLMKWMHHQRALGIIGKHNEVPLTAELLDIYASYLSYKYISLATQRTVLKHLSTRAWLLKTDVAEILRSPILEQIPRLLESHDRQLQILACSLVGKLLAHQYGIAGQFTSSVKDEDALVQITYILVVVLGQPERAMIEAFQTLLESNTEAVRRWSCILIKDLAREKAAEGVLTASEVIEKLVGLLCDSDDDVVQVAMSALAEISQSSDGTTALLATNVLNTVGRTLNSPSVNMRLSACTFLMALAKRESNVSAILDAIPIRRWLELLRDKKDVFFYATKVLVKLSQWDDFAWAVIRSNMLEVISHLLSIRSRTFNLCMLLGSLGRQRIHNLVHFGGHPDSKIRVHLRL</sequence>
<organism evidence="2 3">
    <name type="scientific">Roridomyces roridus</name>
    <dbReference type="NCBI Taxonomy" id="1738132"/>
    <lineage>
        <taxon>Eukaryota</taxon>
        <taxon>Fungi</taxon>
        <taxon>Dikarya</taxon>
        <taxon>Basidiomycota</taxon>
        <taxon>Agaricomycotina</taxon>
        <taxon>Agaricomycetes</taxon>
        <taxon>Agaricomycetidae</taxon>
        <taxon>Agaricales</taxon>
        <taxon>Marasmiineae</taxon>
        <taxon>Mycenaceae</taxon>
        <taxon>Roridomyces</taxon>
    </lineage>
</organism>
<feature type="domain" description="Condensin complex subunit 1 C-terminal" evidence="1">
    <location>
        <begin position="219"/>
        <end position="340"/>
    </location>
</feature>
<dbReference type="InterPro" id="IPR032682">
    <property type="entry name" value="Cnd1_C"/>
</dbReference>
<evidence type="ECO:0000259" key="1">
    <source>
        <dbReference type="Pfam" id="PF12717"/>
    </source>
</evidence>
<dbReference type="EMBL" id="JARKIF010000030">
    <property type="protein sequence ID" value="KAJ7612651.1"/>
    <property type="molecule type" value="Genomic_DNA"/>
</dbReference>
<dbReference type="Proteomes" id="UP001221142">
    <property type="component" value="Unassembled WGS sequence"/>
</dbReference>
<proteinExistence type="predicted"/>
<comment type="caution">
    <text evidence="2">The sequence shown here is derived from an EMBL/GenBank/DDBJ whole genome shotgun (WGS) entry which is preliminary data.</text>
</comment>
<dbReference type="SUPFAM" id="SSF48371">
    <property type="entry name" value="ARM repeat"/>
    <property type="match status" value="1"/>
</dbReference>
<reference evidence="2" key="1">
    <citation type="submission" date="2023-03" db="EMBL/GenBank/DDBJ databases">
        <title>Massive genome expansion in bonnet fungi (Mycena s.s.) driven by repeated elements and novel gene families across ecological guilds.</title>
        <authorList>
            <consortium name="Lawrence Berkeley National Laboratory"/>
            <person name="Harder C.B."/>
            <person name="Miyauchi S."/>
            <person name="Viragh M."/>
            <person name="Kuo A."/>
            <person name="Thoen E."/>
            <person name="Andreopoulos B."/>
            <person name="Lu D."/>
            <person name="Skrede I."/>
            <person name="Drula E."/>
            <person name="Henrissat B."/>
            <person name="Morin E."/>
            <person name="Kohler A."/>
            <person name="Barry K."/>
            <person name="LaButti K."/>
            <person name="Morin E."/>
            <person name="Salamov A."/>
            <person name="Lipzen A."/>
            <person name="Mereny Z."/>
            <person name="Hegedus B."/>
            <person name="Baldrian P."/>
            <person name="Stursova M."/>
            <person name="Weitz H."/>
            <person name="Taylor A."/>
            <person name="Grigoriev I.V."/>
            <person name="Nagy L.G."/>
            <person name="Martin F."/>
            <person name="Kauserud H."/>
        </authorList>
    </citation>
    <scope>NUCLEOTIDE SEQUENCE</scope>
    <source>
        <strain evidence="2">9284</strain>
    </source>
</reference>
<dbReference type="Pfam" id="PF12717">
    <property type="entry name" value="Cnd1"/>
    <property type="match status" value="1"/>
</dbReference>
<dbReference type="Gene3D" id="1.25.10.10">
    <property type="entry name" value="Leucine-rich Repeat Variant"/>
    <property type="match status" value="1"/>
</dbReference>
<dbReference type="InterPro" id="IPR011989">
    <property type="entry name" value="ARM-like"/>
</dbReference>
<evidence type="ECO:0000313" key="2">
    <source>
        <dbReference type="EMBL" id="KAJ7612651.1"/>
    </source>
</evidence>
<accession>A0AAD7B755</accession>
<evidence type="ECO:0000313" key="3">
    <source>
        <dbReference type="Proteomes" id="UP001221142"/>
    </source>
</evidence>
<keyword evidence="3" id="KW-1185">Reference proteome</keyword>
<name>A0AAD7B755_9AGAR</name>
<dbReference type="AlphaFoldDB" id="A0AAD7B755"/>
<protein>
    <submittedName>
        <fullName evidence="2">Armadillo-type protein</fullName>
    </submittedName>
</protein>
<dbReference type="InterPro" id="IPR016024">
    <property type="entry name" value="ARM-type_fold"/>
</dbReference>
<gene>
    <name evidence="2" type="ORF">FB45DRAFT_302243</name>
</gene>